<evidence type="ECO:0000256" key="2">
    <source>
        <dbReference type="SAM" id="MobiDB-lite"/>
    </source>
</evidence>
<name>A0AAE0JTY8_9PEZI</name>
<dbReference type="EMBL" id="JAULSN010000011">
    <property type="protein sequence ID" value="KAK3361517.1"/>
    <property type="molecule type" value="Genomic_DNA"/>
</dbReference>
<gene>
    <name evidence="4" type="ORF">B0T24DRAFT_109839</name>
</gene>
<dbReference type="GO" id="GO:0008270">
    <property type="term" value="F:zinc ion binding"/>
    <property type="evidence" value="ECO:0007669"/>
    <property type="project" value="UniProtKB-KW"/>
</dbReference>
<keyword evidence="1" id="KW-0863">Zinc-finger</keyword>
<accession>A0AAE0JTY8</accession>
<protein>
    <recommendedName>
        <fullName evidence="3">CCHC-type domain-containing protein</fullName>
    </recommendedName>
</protein>
<reference evidence="4" key="2">
    <citation type="submission" date="2023-06" db="EMBL/GenBank/DDBJ databases">
        <authorList>
            <consortium name="Lawrence Berkeley National Laboratory"/>
            <person name="Haridas S."/>
            <person name="Hensen N."/>
            <person name="Bonometti L."/>
            <person name="Westerberg I."/>
            <person name="Brannstrom I.O."/>
            <person name="Guillou S."/>
            <person name="Cros-Aarteil S."/>
            <person name="Calhoun S."/>
            <person name="Kuo A."/>
            <person name="Mondo S."/>
            <person name="Pangilinan J."/>
            <person name="Riley R."/>
            <person name="Labutti K."/>
            <person name="Andreopoulos B."/>
            <person name="Lipzen A."/>
            <person name="Chen C."/>
            <person name="Yanf M."/>
            <person name="Daum C."/>
            <person name="Ng V."/>
            <person name="Clum A."/>
            <person name="Steindorff A."/>
            <person name="Ohm R."/>
            <person name="Martin F."/>
            <person name="Silar P."/>
            <person name="Natvig D."/>
            <person name="Lalanne C."/>
            <person name="Gautier V."/>
            <person name="Ament-Velasquez S.L."/>
            <person name="Kruys A."/>
            <person name="Hutchinson M.I."/>
            <person name="Powell A.J."/>
            <person name="Barry K."/>
            <person name="Miller A.N."/>
            <person name="Grigoriev I.V."/>
            <person name="Debuchy R."/>
            <person name="Gladieux P."/>
            <person name="Thoren M.H."/>
            <person name="Johannesson H."/>
        </authorList>
    </citation>
    <scope>NUCLEOTIDE SEQUENCE</scope>
    <source>
        <strain evidence="4">CBS 958.72</strain>
    </source>
</reference>
<dbReference type="PROSITE" id="PS50158">
    <property type="entry name" value="ZF_CCHC"/>
    <property type="match status" value="1"/>
</dbReference>
<organism evidence="4 5">
    <name type="scientific">Lasiosphaeria ovina</name>
    <dbReference type="NCBI Taxonomy" id="92902"/>
    <lineage>
        <taxon>Eukaryota</taxon>
        <taxon>Fungi</taxon>
        <taxon>Dikarya</taxon>
        <taxon>Ascomycota</taxon>
        <taxon>Pezizomycotina</taxon>
        <taxon>Sordariomycetes</taxon>
        <taxon>Sordariomycetidae</taxon>
        <taxon>Sordariales</taxon>
        <taxon>Lasiosphaeriaceae</taxon>
        <taxon>Lasiosphaeria</taxon>
    </lineage>
</organism>
<evidence type="ECO:0000256" key="1">
    <source>
        <dbReference type="PROSITE-ProRule" id="PRU00047"/>
    </source>
</evidence>
<keyword evidence="1" id="KW-0862">Zinc</keyword>
<keyword evidence="5" id="KW-1185">Reference proteome</keyword>
<feature type="region of interest" description="Disordered" evidence="2">
    <location>
        <begin position="1"/>
        <end position="27"/>
    </location>
</feature>
<dbReference type="GO" id="GO:0003676">
    <property type="term" value="F:nucleic acid binding"/>
    <property type="evidence" value="ECO:0007669"/>
    <property type="project" value="InterPro"/>
</dbReference>
<reference evidence="4" key="1">
    <citation type="journal article" date="2023" name="Mol. Phylogenet. Evol.">
        <title>Genome-scale phylogeny and comparative genomics of the fungal order Sordariales.</title>
        <authorList>
            <person name="Hensen N."/>
            <person name="Bonometti L."/>
            <person name="Westerberg I."/>
            <person name="Brannstrom I.O."/>
            <person name="Guillou S."/>
            <person name="Cros-Aarteil S."/>
            <person name="Calhoun S."/>
            <person name="Haridas S."/>
            <person name="Kuo A."/>
            <person name="Mondo S."/>
            <person name="Pangilinan J."/>
            <person name="Riley R."/>
            <person name="LaButti K."/>
            <person name="Andreopoulos B."/>
            <person name="Lipzen A."/>
            <person name="Chen C."/>
            <person name="Yan M."/>
            <person name="Daum C."/>
            <person name="Ng V."/>
            <person name="Clum A."/>
            <person name="Steindorff A."/>
            <person name="Ohm R.A."/>
            <person name="Martin F."/>
            <person name="Silar P."/>
            <person name="Natvig D.O."/>
            <person name="Lalanne C."/>
            <person name="Gautier V."/>
            <person name="Ament-Velasquez S.L."/>
            <person name="Kruys A."/>
            <person name="Hutchinson M.I."/>
            <person name="Powell A.J."/>
            <person name="Barry K."/>
            <person name="Miller A.N."/>
            <person name="Grigoriev I.V."/>
            <person name="Debuchy R."/>
            <person name="Gladieux P."/>
            <person name="Hiltunen Thoren M."/>
            <person name="Johannesson H."/>
        </authorList>
    </citation>
    <scope>NUCLEOTIDE SEQUENCE</scope>
    <source>
        <strain evidence="4">CBS 958.72</strain>
    </source>
</reference>
<proteinExistence type="predicted"/>
<sequence>MLISPRPERARPGAVEGIPQLPVAERDKPPPRPIAWIEFKLPKASFLVGRANYGPWARIVRLFMRASGWTPDAVLSEMQEMHLAINLFSIIGGSEPLGVIRTHDRGTAVLAELKGMYQPSDQLAYNTAVREMGRLRLTKRADVFAYTLRFNELHAQMAATAPGAYDSDRLTHLYIRGAADALPMLAEAHDNRLALLAANPDAVKDGTLQPLHIPDIQSLLLRASTWLEDDDEDDSNRDSVRRRKDGSVIRRGKCGRCKKRGHWAQECRSDAAKPQGRRV</sequence>
<keyword evidence="1" id="KW-0479">Metal-binding</keyword>
<feature type="compositionally biased region" description="Basic and acidic residues" evidence="2">
    <location>
        <begin position="1"/>
        <end position="11"/>
    </location>
</feature>
<dbReference type="Gene3D" id="4.10.60.10">
    <property type="entry name" value="Zinc finger, CCHC-type"/>
    <property type="match status" value="1"/>
</dbReference>
<dbReference type="InterPro" id="IPR036875">
    <property type="entry name" value="Znf_CCHC_sf"/>
</dbReference>
<evidence type="ECO:0000259" key="3">
    <source>
        <dbReference type="PROSITE" id="PS50158"/>
    </source>
</evidence>
<evidence type="ECO:0000313" key="4">
    <source>
        <dbReference type="EMBL" id="KAK3361517.1"/>
    </source>
</evidence>
<dbReference type="AlphaFoldDB" id="A0AAE0JTY8"/>
<comment type="caution">
    <text evidence="4">The sequence shown here is derived from an EMBL/GenBank/DDBJ whole genome shotgun (WGS) entry which is preliminary data.</text>
</comment>
<evidence type="ECO:0000313" key="5">
    <source>
        <dbReference type="Proteomes" id="UP001287356"/>
    </source>
</evidence>
<dbReference type="InterPro" id="IPR001878">
    <property type="entry name" value="Znf_CCHC"/>
</dbReference>
<dbReference type="SUPFAM" id="SSF57756">
    <property type="entry name" value="Retrovirus zinc finger-like domains"/>
    <property type="match status" value="1"/>
</dbReference>
<dbReference type="Proteomes" id="UP001287356">
    <property type="component" value="Unassembled WGS sequence"/>
</dbReference>
<feature type="domain" description="CCHC-type" evidence="3">
    <location>
        <begin position="253"/>
        <end position="269"/>
    </location>
</feature>